<evidence type="ECO:0008006" key="4">
    <source>
        <dbReference type="Google" id="ProtNLM"/>
    </source>
</evidence>
<dbReference type="EMBL" id="FSRM01000002">
    <property type="protein sequence ID" value="SIO52816.1"/>
    <property type="molecule type" value="Genomic_DNA"/>
</dbReference>
<keyword evidence="1" id="KW-0732">Signal</keyword>
<dbReference type="RefSeq" id="WP_074268214.1">
    <property type="nucleotide sequence ID" value="NZ_FSRM01000002.1"/>
</dbReference>
<evidence type="ECO:0000256" key="1">
    <source>
        <dbReference type="SAM" id="SignalP"/>
    </source>
</evidence>
<protein>
    <recommendedName>
        <fullName evidence="4">Copper(I)-binding protein</fullName>
    </recommendedName>
</protein>
<proteinExistence type="predicted"/>
<feature type="signal peptide" evidence="1">
    <location>
        <begin position="1"/>
        <end position="23"/>
    </location>
</feature>
<dbReference type="Proteomes" id="UP000184693">
    <property type="component" value="Unassembled WGS sequence"/>
</dbReference>
<evidence type="ECO:0000313" key="2">
    <source>
        <dbReference type="EMBL" id="SIO52816.1"/>
    </source>
</evidence>
<organism evidence="2 3">
    <name type="scientific">Paraburkholderia phenazinium</name>
    <dbReference type="NCBI Taxonomy" id="60549"/>
    <lineage>
        <taxon>Bacteria</taxon>
        <taxon>Pseudomonadati</taxon>
        <taxon>Pseudomonadota</taxon>
        <taxon>Betaproteobacteria</taxon>
        <taxon>Burkholderiales</taxon>
        <taxon>Burkholderiaceae</taxon>
        <taxon>Paraburkholderia</taxon>
    </lineage>
</organism>
<reference evidence="2 3" key="1">
    <citation type="submission" date="2016-11" db="EMBL/GenBank/DDBJ databases">
        <authorList>
            <person name="Jaros S."/>
            <person name="Januszkiewicz K."/>
            <person name="Wedrychowicz H."/>
        </authorList>
    </citation>
    <scope>NUCLEOTIDE SEQUENCE [LARGE SCALE GENOMIC DNA]</scope>
    <source>
        <strain evidence="2 3">GAS86</strain>
    </source>
</reference>
<gene>
    <name evidence="2" type="ORF">SAMN05444168_6379</name>
</gene>
<dbReference type="OrthoDB" id="9005823at2"/>
<name>A0A1N6K921_9BURK</name>
<sequence>MNKKTLGIVAGALIAAAPLVSPAAEALPAAFEGNSVLQADGVVKGVDQVRHAVTVVDAHGGEASFTVTDTSNLAQIHPGSKVHVRMIRSALVSPSHGALAAQSPQNLTAEVVAFDRASGVVELRGPNGDVFHIQGHDPVKVANLQPGMHVDVAYAPQVSVAVAPAAQ</sequence>
<accession>A0A1N6K921</accession>
<dbReference type="AlphaFoldDB" id="A0A1N6K921"/>
<feature type="chain" id="PRO_5012749006" description="Copper(I)-binding protein" evidence="1">
    <location>
        <begin position="24"/>
        <end position="167"/>
    </location>
</feature>
<evidence type="ECO:0000313" key="3">
    <source>
        <dbReference type="Proteomes" id="UP000184693"/>
    </source>
</evidence>